<feature type="transmembrane region" description="Helical" evidence="1">
    <location>
        <begin position="12"/>
        <end position="30"/>
    </location>
</feature>
<keyword evidence="1" id="KW-1133">Transmembrane helix</keyword>
<protein>
    <recommendedName>
        <fullName evidence="4">YtzI protein</fullName>
    </recommendedName>
</protein>
<sequence length="49" mass="5643">MSETLATYMKIAMTMVVLSAFVIGMCYQALKTTNEEHHDKVDKYQIQTK</sequence>
<keyword evidence="3" id="KW-1185">Reference proteome</keyword>
<dbReference type="Proteomes" id="UP001601059">
    <property type="component" value="Unassembled WGS sequence"/>
</dbReference>
<evidence type="ECO:0000313" key="2">
    <source>
        <dbReference type="EMBL" id="MFE8703929.1"/>
    </source>
</evidence>
<reference evidence="2 3" key="1">
    <citation type="submission" date="2024-08" db="EMBL/GenBank/DDBJ databases">
        <title>Two novel Cytobacillus novel species.</title>
        <authorList>
            <person name="Liu G."/>
        </authorList>
    </citation>
    <scope>NUCLEOTIDE SEQUENCE [LARGE SCALE GENOMIC DNA]</scope>
    <source>
        <strain evidence="2 3">FJAT-54145</strain>
    </source>
</reference>
<gene>
    <name evidence="2" type="ORF">ACFYKX_25485</name>
</gene>
<dbReference type="RefSeq" id="WP_389364867.1">
    <property type="nucleotide sequence ID" value="NZ_JBIACK010000021.1"/>
</dbReference>
<comment type="caution">
    <text evidence="2">The sequence shown here is derived from an EMBL/GenBank/DDBJ whole genome shotgun (WGS) entry which is preliminary data.</text>
</comment>
<keyword evidence="1" id="KW-0472">Membrane</keyword>
<evidence type="ECO:0000256" key="1">
    <source>
        <dbReference type="SAM" id="Phobius"/>
    </source>
</evidence>
<organism evidence="2 3">
    <name type="scientific">Cytobacillus spartinae</name>
    <dbReference type="NCBI Taxonomy" id="3299023"/>
    <lineage>
        <taxon>Bacteria</taxon>
        <taxon>Bacillati</taxon>
        <taxon>Bacillota</taxon>
        <taxon>Bacilli</taxon>
        <taxon>Bacillales</taxon>
        <taxon>Bacillaceae</taxon>
        <taxon>Cytobacillus</taxon>
    </lineage>
</organism>
<name>A0ABW6KJL3_9BACI</name>
<proteinExistence type="predicted"/>
<keyword evidence="1" id="KW-0812">Transmembrane</keyword>
<evidence type="ECO:0000313" key="3">
    <source>
        <dbReference type="Proteomes" id="UP001601059"/>
    </source>
</evidence>
<accession>A0ABW6KJL3</accession>
<dbReference type="EMBL" id="JBIACK010000021">
    <property type="protein sequence ID" value="MFE8703929.1"/>
    <property type="molecule type" value="Genomic_DNA"/>
</dbReference>
<evidence type="ECO:0008006" key="4">
    <source>
        <dbReference type="Google" id="ProtNLM"/>
    </source>
</evidence>